<dbReference type="AlphaFoldDB" id="U3AF67"/>
<organism evidence="1 2">
    <name type="scientific">Halarchaeum acidiphilum MH1-52-1</name>
    <dbReference type="NCBI Taxonomy" id="1261545"/>
    <lineage>
        <taxon>Archaea</taxon>
        <taxon>Methanobacteriati</taxon>
        <taxon>Methanobacteriota</taxon>
        <taxon>Stenosarchaea group</taxon>
        <taxon>Halobacteria</taxon>
        <taxon>Halobacteriales</taxon>
        <taxon>Halobacteriaceae</taxon>
    </lineage>
</organism>
<gene>
    <name evidence="1" type="ORF">MBEHAL_2178</name>
</gene>
<evidence type="ECO:0000313" key="2">
    <source>
        <dbReference type="Proteomes" id="UP000016986"/>
    </source>
</evidence>
<keyword evidence="2" id="KW-1185">Reference proteome</keyword>
<sequence>MMMDDEQASAEFRAHLLAVYVERALTDAIDDATGGANAAD</sequence>
<accession>U3AF67</accession>
<dbReference type="EMBL" id="BATA01000066">
    <property type="protein sequence ID" value="GAD53418.1"/>
    <property type="molecule type" value="Genomic_DNA"/>
</dbReference>
<protein>
    <submittedName>
        <fullName evidence="1">Uncharacterized protein</fullName>
    </submittedName>
</protein>
<comment type="caution">
    <text evidence="1">The sequence shown here is derived from an EMBL/GenBank/DDBJ whole genome shotgun (WGS) entry which is preliminary data.</text>
</comment>
<dbReference type="Gene3D" id="3.30.390.50">
    <property type="entry name" value="CO dehydrogenase flavoprotein, C-terminal domain"/>
    <property type="match status" value="1"/>
</dbReference>
<evidence type="ECO:0000313" key="1">
    <source>
        <dbReference type="EMBL" id="GAD53418.1"/>
    </source>
</evidence>
<dbReference type="Proteomes" id="UP000016986">
    <property type="component" value="Unassembled WGS sequence"/>
</dbReference>
<reference evidence="1 2" key="1">
    <citation type="submission" date="2013-09" db="EMBL/GenBank/DDBJ databases">
        <title>Whole genome sequencing of Halarchaeum acidiphilum strain MH1-52-1.</title>
        <authorList>
            <person name="Shimane Y."/>
            <person name="Minegishi H."/>
            <person name="Nishi S."/>
            <person name="Echigo A."/>
            <person name="Shuto A."/>
            <person name="Konishi M."/>
            <person name="Ito T."/>
            <person name="Ohkuma M."/>
            <person name="Ohta Y."/>
            <person name="Nagano Y."/>
            <person name="Tsubouchi T."/>
            <person name="Mori K."/>
            <person name="Usui K."/>
            <person name="Kamekura M."/>
            <person name="Usami R."/>
            <person name="Takaki Y."/>
            <person name="Hatada Y."/>
        </authorList>
    </citation>
    <scope>NUCLEOTIDE SEQUENCE [LARGE SCALE GENOMIC DNA]</scope>
    <source>
        <strain evidence="1 2">JCM 16109</strain>
    </source>
</reference>
<proteinExistence type="predicted"/>
<name>U3AF67_9EURY</name>